<sequence length="100" mass="11377">ARNRLQKGYEFSKEQAFVLISHKRIRRSKSQVISKEGGDVDICLVSDTTLEGETIKQMAQRIMKNKLSEKDVKAISRTLVETSSDAVVALSRLSRLRREL</sequence>
<gene>
    <name evidence="1" type="ORF">DERYTH_LOCUS27365</name>
</gene>
<name>A0A9N9KCZ0_9GLOM</name>
<dbReference type="AlphaFoldDB" id="A0A9N9KCZ0"/>
<organism evidence="1 2">
    <name type="scientific">Dentiscutata erythropus</name>
    <dbReference type="NCBI Taxonomy" id="1348616"/>
    <lineage>
        <taxon>Eukaryota</taxon>
        <taxon>Fungi</taxon>
        <taxon>Fungi incertae sedis</taxon>
        <taxon>Mucoromycota</taxon>
        <taxon>Glomeromycotina</taxon>
        <taxon>Glomeromycetes</taxon>
        <taxon>Diversisporales</taxon>
        <taxon>Gigasporaceae</taxon>
        <taxon>Dentiscutata</taxon>
    </lineage>
</organism>
<evidence type="ECO:0000313" key="2">
    <source>
        <dbReference type="Proteomes" id="UP000789405"/>
    </source>
</evidence>
<dbReference type="EMBL" id="CAJVPY010062584">
    <property type="protein sequence ID" value="CAG8822768.1"/>
    <property type="molecule type" value="Genomic_DNA"/>
</dbReference>
<dbReference type="Proteomes" id="UP000789405">
    <property type="component" value="Unassembled WGS sequence"/>
</dbReference>
<dbReference type="OrthoDB" id="2415342at2759"/>
<feature type="non-terminal residue" evidence="1">
    <location>
        <position position="1"/>
    </location>
</feature>
<evidence type="ECO:0000313" key="1">
    <source>
        <dbReference type="EMBL" id="CAG8822768.1"/>
    </source>
</evidence>
<protein>
    <submittedName>
        <fullName evidence="1">19330_t:CDS:1</fullName>
    </submittedName>
</protein>
<proteinExistence type="predicted"/>
<comment type="caution">
    <text evidence="1">The sequence shown here is derived from an EMBL/GenBank/DDBJ whole genome shotgun (WGS) entry which is preliminary data.</text>
</comment>
<reference evidence="1" key="1">
    <citation type="submission" date="2021-06" db="EMBL/GenBank/DDBJ databases">
        <authorList>
            <person name="Kallberg Y."/>
            <person name="Tangrot J."/>
            <person name="Rosling A."/>
        </authorList>
    </citation>
    <scope>NUCLEOTIDE SEQUENCE</scope>
    <source>
        <strain evidence="1">MA453B</strain>
    </source>
</reference>
<accession>A0A9N9KCZ0</accession>
<keyword evidence="2" id="KW-1185">Reference proteome</keyword>